<dbReference type="GO" id="GO:0005524">
    <property type="term" value="F:ATP binding"/>
    <property type="evidence" value="ECO:0007669"/>
    <property type="project" value="UniProtKB-KW"/>
</dbReference>
<feature type="transmembrane region" description="Helical" evidence="9">
    <location>
        <begin position="91"/>
        <end position="116"/>
    </location>
</feature>
<protein>
    <recommendedName>
        <fullName evidence="2">histidine kinase</fullName>
        <ecNumber evidence="2">2.7.13.3</ecNumber>
    </recommendedName>
</protein>
<name>A0A8J3ZNB1_9ACTN</name>
<keyword evidence="8" id="KW-0902">Two-component regulatory system</keyword>
<dbReference type="InterPro" id="IPR050482">
    <property type="entry name" value="Sensor_HK_TwoCompSys"/>
</dbReference>
<keyword evidence="5" id="KW-0547">Nucleotide-binding</keyword>
<comment type="catalytic activity">
    <reaction evidence="1">
        <text>ATP + protein L-histidine = ADP + protein N-phospho-L-histidine.</text>
        <dbReference type="EC" id="2.7.13.3"/>
    </reaction>
</comment>
<dbReference type="Proteomes" id="UP000635606">
    <property type="component" value="Unassembled WGS sequence"/>
</dbReference>
<dbReference type="GO" id="GO:0016020">
    <property type="term" value="C:membrane"/>
    <property type="evidence" value="ECO:0007669"/>
    <property type="project" value="InterPro"/>
</dbReference>
<dbReference type="Pfam" id="PF07730">
    <property type="entry name" value="HisKA_3"/>
    <property type="match status" value="1"/>
</dbReference>
<dbReference type="Gene3D" id="1.20.5.1930">
    <property type="match status" value="1"/>
</dbReference>
<comment type="caution">
    <text evidence="11">The sequence shown here is derived from an EMBL/GenBank/DDBJ whole genome shotgun (WGS) entry which is preliminary data.</text>
</comment>
<evidence type="ECO:0000256" key="6">
    <source>
        <dbReference type="ARBA" id="ARBA00022777"/>
    </source>
</evidence>
<evidence type="ECO:0000256" key="5">
    <source>
        <dbReference type="ARBA" id="ARBA00022741"/>
    </source>
</evidence>
<evidence type="ECO:0000256" key="3">
    <source>
        <dbReference type="ARBA" id="ARBA00022553"/>
    </source>
</evidence>
<dbReference type="GO" id="GO:0000155">
    <property type="term" value="F:phosphorelay sensor kinase activity"/>
    <property type="evidence" value="ECO:0007669"/>
    <property type="project" value="InterPro"/>
</dbReference>
<accession>A0A8J3ZNB1</accession>
<keyword evidence="9" id="KW-1133">Transmembrane helix</keyword>
<dbReference type="CDD" id="cd16917">
    <property type="entry name" value="HATPase_UhpB-NarQ-NarX-like"/>
    <property type="match status" value="1"/>
</dbReference>
<dbReference type="EC" id="2.7.13.3" evidence="2"/>
<proteinExistence type="predicted"/>
<keyword evidence="3" id="KW-0597">Phosphoprotein</keyword>
<evidence type="ECO:0000259" key="10">
    <source>
        <dbReference type="SMART" id="SM00387"/>
    </source>
</evidence>
<evidence type="ECO:0000256" key="4">
    <source>
        <dbReference type="ARBA" id="ARBA00022679"/>
    </source>
</evidence>
<organism evidence="11 12">
    <name type="scientific">Virgisporangium ochraceum</name>
    <dbReference type="NCBI Taxonomy" id="65505"/>
    <lineage>
        <taxon>Bacteria</taxon>
        <taxon>Bacillati</taxon>
        <taxon>Actinomycetota</taxon>
        <taxon>Actinomycetes</taxon>
        <taxon>Micromonosporales</taxon>
        <taxon>Micromonosporaceae</taxon>
        <taxon>Virgisporangium</taxon>
    </lineage>
</organism>
<keyword evidence="7" id="KW-0067">ATP-binding</keyword>
<evidence type="ECO:0000256" key="8">
    <source>
        <dbReference type="ARBA" id="ARBA00023012"/>
    </source>
</evidence>
<evidence type="ECO:0000313" key="12">
    <source>
        <dbReference type="Proteomes" id="UP000635606"/>
    </source>
</evidence>
<dbReference type="InterPro" id="IPR003594">
    <property type="entry name" value="HATPase_dom"/>
</dbReference>
<dbReference type="EMBL" id="BOPH01000001">
    <property type="protein sequence ID" value="GIJ65100.1"/>
    <property type="molecule type" value="Genomic_DNA"/>
</dbReference>
<keyword evidence="9" id="KW-0812">Transmembrane</keyword>
<dbReference type="GO" id="GO:0046983">
    <property type="term" value="F:protein dimerization activity"/>
    <property type="evidence" value="ECO:0007669"/>
    <property type="project" value="InterPro"/>
</dbReference>
<feature type="transmembrane region" description="Helical" evidence="9">
    <location>
        <begin position="136"/>
        <end position="156"/>
    </location>
</feature>
<dbReference type="InterPro" id="IPR025828">
    <property type="entry name" value="Put_sensor_dom"/>
</dbReference>
<keyword evidence="4" id="KW-0808">Transferase</keyword>
<keyword evidence="6 11" id="KW-0418">Kinase</keyword>
<feature type="domain" description="Histidine kinase/HSP90-like ATPase" evidence="10">
    <location>
        <begin position="301"/>
        <end position="391"/>
    </location>
</feature>
<evidence type="ECO:0000256" key="7">
    <source>
        <dbReference type="ARBA" id="ARBA00022840"/>
    </source>
</evidence>
<dbReference type="Gene3D" id="3.30.565.10">
    <property type="entry name" value="Histidine kinase-like ATPase, C-terminal domain"/>
    <property type="match status" value="1"/>
</dbReference>
<evidence type="ECO:0000256" key="1">
    <source>
        <dbReference type="ARBA" id="ARBA00000085"/>
    </source>
</evidence>
<gene>
    <name evidence="11" type="ORF">Voc01_000170</name>
</gene>
<dbReference type="SUPFAM" id="SSF55874">
    <property type="entry name" value="ATPase domain of HSP90 chaperone/DNA topoisomerase II/histidine kinase"/>
    <property type="match status" value="1"/>
</dbReference>
<sequence length="391" mass="41223">MLLSIAVGVAAFGLLVATGVGLLLGAAGVRRPVLGRVVRRVRQLAAAQRGRCAPPVPSLYTPLPDDPHERDRAIRADPATRRDTAWLAAQAALAPIGIILLAGWPSAVLGVLTPFLRRFTPAGIPLMYQGIPVTNMRTAYLMVPLGLATALIPYLFARWYIVAEGRVAESLLAPTEAARLAARVEKLAQTRAAVVDASAAELRRIERDLHDGAQARLVALAMNLGMAEDLFDSNPATARAMLAEARADARSAMGELRDLVRGIHPPILSDRGLPGAVLALSIVSSIPVDLDVRVDRRLPAPVEAAAYFALAELVTNAIKHSGASVVRVSVVDEGARLVMRVRDDGRGGADPAGGTGLTGIRRRFEAFDGTVRVSSPAGGPTLVEMELPCGS</sequence>
<dbReference type="InterPro" id="IPR036890">
    <property type="entry name" value="HATPase_C_sf"/>
</dbReference>
<dbReference type="PANTHER" id="PTHR24421:SF10">
    <property type="entry name" value="NITRATE_NITRITE SENSOR PROTEIN NARQ"/>
    <property type="match status" value="1"/>
</dbReference>
<dbReference type="Pfam" id="PF13796">
    <property type="entry name" value="Sensor"/>
    <property type="match status" value="1"/>
</dbReference>
<dbReference type="AlphaFoldDB" id="A0A8J3ZNB1"/>
<keyword evidence="9" id="KW-0472">Membrane</keyword>
<dbReference type="SMART" id="SM00387">
    <property type="entry name" value="HATPase_c"/>
    <property type="match status" value="1"/>
</dbReference>
<keyword evidence="12" id="KW-1185">Reference proteome</keyword>
<reference evidence="11" key="1">
    <citation type="submission" date="2021-01" db="EMBL/GenBank/DDBJ databases">
        <title>Whole genome shotgun sequence of Virgisporangium ochraceum NBRC 16418.</title>
        <authorList>
            <person name="Komaki H."/>
            <person name="Tamura T."/>
        </authorList>
    </citation>
    <scope>NUCLEOTIDE SEQUENCE</scope>
    <source>
        <strain evidence="11">NBRC 16418</strain>
    </source>
</reference>
<evidence type="ECO:0000256" key="9">
    <source>
        <dbReference type="SAM" id="Phobius"/>
    </source>
</evidence>
<dbReference type="Pfam" id="PF02518">
    <property type="entry name" value="HATPase_c"/>
    <property type="match status" value="1"/>
</dbReference>
<evidence type="ECO:0000313" key="11">
    <source>
        <dbReference type="EMBL" id="GIJ65100.1"/>
    </source>
</evidence>
<evidence type="ECO:0000256" key="2">
    <source>
        <dbReference type="ARBA" id="ARBA00012438"/>
    </source>
</evidence>
<dbReference type="InterPro" id="IPR011712">
    <property type="entry name" value="Sig_transdc_His_kin_sub3_dim/P"/>
</dbReference>
<feature type="transmembrane region" description="Helical" evidence="9">
    <location>
        <begin position="6"/>
        <end position="29"/>
    </location>
</feature>
<dbReference type="PANTHER" id="PTHR24421">
    <property type="entry name" value="NITRATE/NITRITE SENSOR PROTEIN NARX-RELATED"/>
    <property type="match status" value="1"/>
</dbReference>